<evidence type="ECO:0000256" key="1">
    <source>
        <dbReference type="SAM" id="Coils"/>
    </source>
</evidence>
<feature type="region of interest" description="Disordered" evidence="2">
    <location>
        <begin position="383"/>
        <end position="417"/>
    </location>
</feature>
<keyword evidence="4" id="KW-1185">Reference proteome</keyword>
<feature type="coiled-coil region" evidence="1">
    <location>
        <begin position="18"/>
        <end position="45"/>
    </location>
</feature>
<organism evidence="3 4">
    <name type="scientific">Rhizopus delemar</name>
    <dbReference type="NCBI Taxonomy" id="936053"/>
    <lineage>
        <taxon>Eukaryota</taxon>
        <taxon>Fungi</taxon>
        <taxon>Fungi incertae sedis</taxon>
        <taxon>Mucoromycota</taxon>
        <taxon>Mucoromycotina</taxon>
        <taxon>Mucoromycetes</taxon>
        <taxon>Mucorales</taxon>
        <taxon>Mucorineae</taxon>
        <taxon>Rhizopodaceae</taxon>
        <taxon>Rhizopus</taxon>
    </lineage>
</organism>
<proteinExistence type="predicted"/>
<accession>A0A9P6Z517</accession>
<sequence length="417" mass="48710">MKHVKELSKQDVSAGFSCKHVLSQVEKAVNKKKALKDEKEKVLSMNDDKSKQRTLWILKIMKLFYFTLTSLDFTKEDTYLYFVLSPIFKNLLCNDPRTCLLFGKTNLKVKAIEVNRYLGDEERRFAGPKIDIVVKDENYNMEIMVVEVSGPPNKVNQTHYLEDRNKICKNLKAMFKQIVSKMEVPSVTHIRKLKLYGLQFYNNEAFVYMSVSFLWTKKQKLNIEMTQWKYNRINLPNIECASEPLKRRSQPKTRAKRSPDYSASQDKEIMIKPLEIEYINIHKEYILIKDIFLSSKKDPSISDLFLGVTDFIRRLTYNLSKPCDHSYVFVQNVKFPILGESSILTQSMPTFFKNFTAISHLIEATYVILDYMFSTVDKTQNILEEDNEDPSPHVSPRKKRKYTSSKAKDEAGSQEEE</sequence>
<name>A0A9P6Z517_9FUNG</name>
<gene>
    <name evidence="3" type="ORF">G6F50_005125</name>
</gene>
<evidence type="ECO:0000313" key="3">
    <source>
        <dbReference type="EMBL" id="KAG1570852.1"/>
    </source>
</evidence>
<comment type="caution">
    <text evidence="3">The sequence shown here is derived from an EMBL/GenBank/DDBJ whole genome shotgun (WGS) entry which is preliminary data.</text>
</comment>
<evidence type="ECO:0000313" key="4">
    <source>
        <dbReference type="Proteomes" id="UP000740926"/>
    </source>
</evidence>
<dbReference type="EMBL" id="JAANIU010000659">
    <property type="protein sequence ID" value="KAG1570852.1"/>
    <property type="molecule type" value="Genomic_DNA"/>
</dbReference>
<dbReference type="AlphaFoldDB" id="A0A9P6Z517"/>
<dbReference type="Proteomes" id="UP000740926">
    <property type="component" value="Unassembled WGS sequence"/>
</dbReference>
<protein>
    <submittedName>
        <fullName evidence="3">Uncharacterized protein</fullName>
    </submittedName>
</protein>
<reference evidence="3 4" key="1">
    <citation type="journal article" date="2020" name="Microb. Genom.">
        <title>Genetic diversity of clinical and environmental Mucorales isolates obtained from an investigation of mucormycosis cases among solid organ transplant recipients.</title>
        <authorList>
            <person name="Nguyen M.H."/>
            <person name="Kaul D."/>
            <person name="Muto C."/>
            <person name="Cheng S.J."/>
            <person name="Richter R.A."/>
            <person name="Bruno V.M."/>
            <person name="Liu G."/>
            <person name="Beyhan S."/>
            <person name="Sundermann A.J."/>
            <person name="Mounaud S."/>
            <person name="Pasculle A.W."/>
            <person name="Nierman W.C."/>
            <person name="Driscoll E."/>
            <person name="Cumbie R."/>
            <person name="Clancy C.J."/>
            <person name="Dupont C.L."/>
        </authorList>
    </citation>
    <scope>NUCLEOTIDE SEQUENCE [LARGE SCALE GENOMIC DNA]</scope>
    <source>
        <strain evidence="3 4">GL24</strain>
    </source>
</reference>
<keyword evidence="1" id="KW-0175">Coiled coil</keyword>
<evidence type="ECO:0000256" key="2">
    <source>
        <dbReference type="SAM" id="MobiDB-lite"/>
    </source>
</evidence>